<dbReference type="PANTHER" id="PTHR35882">
    <property type="entry name" value="PELA"/>
    <property type="match status" value="1"/>
</dbReference>
<dbReference type="PANTHER" id="PTHR35882:SF2">
    <property type="entry name" value="PELA"/>
    <property type="match status" value="1"/>
</dbReference>
<dbReference type="InterPro" id="IPR004352">
    <property type="entry name" value="GH114_TIM-barrel"/>
</dbReference>
<organism evidence="3 4">
    <name type="scientific">Hypsibius exemplaris</name>
    <name type="common">Freshwater tardigrade</name>
    <dbReference type="NCBI Taxonomy" id="2072580"/>
    <lineage>
        <taxon>Eukaryota</taxon>
        <taxon>Metazoa</taxon>
        <taxon>Ecdysozoa</taxon>
        <taxon>Tardigrada</taxon>
        <taxon>Eutardigrada</taxon>
        <taxon>Parachela</taxon>
        <taxon>Hypsibioidea</taxon>
        <taxon>Hypsibiidae</taxon>
        <taxon>Hypsibius</taxon>
    </lineage>
</organism>
<evidence type="ECO:0000313" key="4">
    <source>
        <dbReference type="Proteomes" id="UP000192578"/>
    </source>
</evidence>
<protein>
    <recommendedName>
        <fullName evidence="2">Glycoside-hydrolase family GH114 TIM-barrel domain-containing protein</fullName>
    </recommendedName>
</protein>
<reference evidence="4" key="1">
    <citation type="submission" date="2017-01" db="EMBL/GenBank/DDBJ databases">
        <title>Comparative genomics of anhydrobiosis in the tardigrade Hypsibius dujardini.</title>
        <authorList>
            <person name="Yoshida Y."/>
            <person name="Koutsovoulos G."/>
            <person name="Laetsch D."/>
            <person name="Stevens L."/>
            <person name="Kumar S."/>
            <person name="Horikawa D."/>
            <person name="Ishino K."/>
            <person name="Komine S."/>
            <person name="Tomita M."/>
            <person name="Blaxter M."/>
            <person name="Arakawa K."/>
        </authorList>
    </citation>
    <scope>NUCLEOTIDE SEQUENCE [LARGE SCALE GENOMIC DNA]</scope>
    <source>
        <strain evidence="4">Z151</strain>
    </source>
</reference>
<proteinExistence type="predicted"/>
<evidence type="ECO:0000256" key="1">
    <source>
        <dbReference type="SAM" id="SignalP"/>
    </source>
</evidence>
<keyword evidence="4" id="KW-1185">Reference proteome</keyword>
<dbReference type="InterPro" id="IPR013785">
    <property type="entry name" value="Aldolase_TIM"/>
</dbReference>
<accession>A0A9X6NC19</accession>
<comment type="caution">
    <text evidence="3">The sequence shown here is derived from an EMBL/GenBank/DDBJ whole genome shotgun (WGS) entry which is preliminary data.</text>
</comment>
<name>A0A9X6NC19_HYPEX</name>
<feature type="chain" id="PRO_5040739879" description="Glycoside-hydrolase family GH114 TIM-barrel domain-containing protein" evidence="1">
    <location>
        <begin position="22"/>
        <end position="302"/>
    </location>
</feature>
<evidence type="ECO:0000259" key="2">
    <source>
        <dbReference type="Pfam" id="PF03537"/>
    </source>
</evidence>
<dbReference type="SUPFAM" id="SSF51445">
    <property type="entry name" value="(Trans)glycosidases"/>
    <property type="match status" value="1"/>
</dbReference>
<evidence type="ECO:0000313" key="3">
    <source>
        <dbReference type="EMBL" id="OWA51362.1"/>
    </source>
</evidence>
<dbReference type="InterPro" id="IPR017853">
    <property type="entry name" value="GH"/>
</dbReference>
<feature type="domain" description="Glycoside-hydrolase family GH114 TIM-barrel" evidence="2">
    <location>
        <begin position="67"/>
        <end position="279"/>
    </location>
</feature>
<keyword evidence="1" id="KW-0732">Signal</keyword>
<dbReference type="Pfam" id="PF03537">
    <property type="entry name" value="Glyco_hydro_114"/>
    <property type="match status" value="1"/>
</dbReference>
<sequence length="302" mass="34468">MLLSFSLIVAVASSFTVSISGQDVEEMMPEEDDQQLIKMYTPAFLIDIRSTDINYSMLSKAPFTYIVIDPDLISLTVDELSDLRAEGKIILAYMSIGEAEMGRTYWNDGDEEWMPGVKPRFLERVNPHARDRYRVRFWMPEWQTLLKKYYLANVIRRGFSGVFLAGMDAYEYFEQRERPSAGADMISLVATLRGTSQTLNGDFLQFSNNAVDLYGSERYSGLIDGMVAENIWFEDDIRRTEAQTNFTVQFLRQARADGKTVLAADFPLNQAKVCEFYVKCTTEVFRCAVFDSRLNGAGRSCQ</sequence>
<dbReference type="AlphaFoldDB" id="A0A9X6NC19"/>
<dbReference type="Proteomes" id="UP000192578">
    <property type="component" value="Unassembled WGS sequence"/>
</dbReference>
<dbReference type="EMBL" id="MTYJ01000224">
    <property type="protein sequence ID" value="OWA51362.1"/>
    <property type="molecule type" value="Genomic_DNA"/>
</dbReference>
<gene>
    <name evidence="3" type="ORF">BV898_15848</name>
</gene>
<feature type="signal peptide" evidence="1">
    <location>
        <begin position="1"/>
        <end position="21"/>
    </location>
</feature>
<dbReference type="Gene3D" id="3.20.20.70">
    <property type="entry name" value="Aldolase class I"/>
    <property type="match status" value="1"/>
</dbReference>
<dbReference type="OrthoDB" id="10057991at2759"/>